<dbReference type="GO" id="GO:0005634">
    <property type="term" value="C:nucleus"/>
    <property type="evidence" value="ECO:0007669"/>
    <property type="project" value="TreeGrafter"/>
</dbReference>
<keyword evidence="5" id="KW-1185">Reference proteome</keyword>
<dbReference type="Proteomes" id="UP001162131">
    <property type="component" value="Unassembled WGS sequence"/>
</dbReference>
<protein>
    <recommendedName>
        <fullName evidence="3">Bromo domain-containing protein</fullName>
    </recommendedName>
</protein>
<dbReference type="Pfam" id="PF17035">
    <property type="entry name" value="BET"/>
    <property type="match status" value="1"/>
</dbReference>
<feature type="domain" description="Bromo" evidence="3">
    <location>
        <begin position="31"/>
        <end position="103"/>
    </location>
</feature>
<dbReference type="InterPro" id="IPR027353">
    <property type="entry name" value="NET_dom"/>
</dbReference>
<accession>A0AAU9JCE4</accession>
<dbReference type="GO" id="GO:0006338">
    <property type="term" value="P:chromatin remodeling"/>
    <property type="evidence" value="ECO:0007669"/>
    <property type="project" value="TreeGrafter"/>
</dbReference>
<proteinExistence type="predicted"/>
<evidence type="ECO:0000313" key="5">
    <source>
        <dbReference type="Proteomes" id="UP001162131"/>
    </source>
</evidence>
<dbReference type="PANTHER" id="PTHR22880">
    <property type="entry name" value="FALZ-RELATED BROMODOMAIN-CONTAINING PROTEINS"/>
    <property type="match status" value="1"/>
</dbReference>
<evidence type="ECO:0000256" key="1">
    <source>
        <dbReference type="ARBA" id="ARBA00023117"/>
    </source>
</evidence>
<dbReference type="Pfam" id="PF00439">
    <property type="entry name" value="Bromodomain"/>
    <property type="match status" value="1"/>
</dbReference>
<evidence type="ECO:0000256" key="2">
    <source>
        <dbReference type="PROSITE-ProRule" id="PRU00035"/>
    </source>
</evidence>
<dbReference type="AlphaFoldDB" id="A0AAU9JCE4"/>
<name>A0AAU9JCE4_9CILI</name>
<dbReference type="Gene3D" id="1.20.1270.220">
    <property type="match status" value="1"/>
</dbReference>
<dbReference type="GO" id="GO:0000785">
    <property type="term" value="C:chromatin"/>
    <property type="evidence" value="ECO:0007669"/>
    <property type="project" value="TreeGrafter"/>
</dbReference>
<dbReference type="PROSITE" id="PS50014">
    <property type="entry name" value="BROMODOMAIN_2"/>
    <property type="match status" value="1"/>
</dbReference>
<comment type="caution">
    <text evidence="4">The sequence shown here is derived from an EMBL/GenBank/DDBJ whole genome shotgun (WGS) entry which is preliminary data.</text>
</comment>
<dbReference type="PANTHER" id="PTHR22880:SF225">
    <property type="entry name" value="BROMODOMAIN-CONTAINING PROTEIN BET-1-RELATED"/>
    <property type="match status" value="1"/>
</dbReference>
<keyword evidence="1 2" id="KW-0103">Bromodomain</keyword>
<dbReference type="InterPro" id="IPR038336">
    <property type="entry name" value="NET_sf"/>
</dbReference>
<dbReference type="SMART" id="SM00297">
    <property type="entry name" value="BROMO"/>
    <property type="match status" value="1"/>
</dbReference>
<dbReference type="SUPFAM" id="SSF47370">
    <property type="entry name" value="Bromodomain"/>
    <property type="match status" value="1"/>
</dbReference>
<evidence type="ECO:0000259" key="3">
    <source>
        <dbReference type="PROSITE" id="PS50014"/>
    </source>
</evidence>
<dbReference type="Gene3D" id="1.20.920.10">
    <property type="entry name" value="Bromodomain-like"/>
    <property type="match status" value="1"/>
</dbReference>
<gene>
    <name evidence="4" type="ORF">BSTOLATCC_MIC34965</name>
</gene>
<dbReference type="InterPro" id="IPR036427">
    <property type="entry name" value="Bromodomain-like_sf"/>
</dbReference>
<organism evidence="4 5">
    <name type="scientific">Blepharisma stoltei</name>
    <dbReference type="NCBI Taxonomy" id="1481888"/>
    <lineage>
        <taxon>Eukaryota</taxon>
        <taxon>Sar</taxon>
        <taxon>Alveolata</taxon>
        <taxon>Ciliophora</taxon>
        <taxon>Postciliodesmatophora</taxon>
        <taxon>Heterotrichea</taxon>
        <taxon>Heterotrichida</taxon>
        <taxon>Blepharismidae</taxon>
        <taxon>Blepharisma</taxon>
    </lineage>
</organism>
<dbReference type="InterPro" id="IPR050935">
    <property type="entry name" value="Bromo_chromatin_reader"/>
</dbReference>
<dbReference type="PRINTS" id="PR00503">
    <property type="entry name" value="BROMODOMAIN"/>
</dbReference>
<reference evidence="4" key="1">
    <citation type="submission" date="2021-09" db="EMBL/GenBank/DDBJ databases">
        <authorList>
            <consortium name="AG Swart"/>
            <person name="Singh M."/>
            <person name="Singh A."/>
            <person name="Seah K."/>
            <person name="Emmerich C."/>
        </authorList>
    </citation>
    <scope>NUCLEOTIDE SEQUENCE</scope>
    <source>
        <strain evidence="4">ATCC30299</strain>
    </source>
</reference>
<dbReference type="GO" id="GO:0006355">
    <property type="term" value="P:regulation of DNA-templated transcription"/>
    <property type="evidence" value="ECO:0007669"/>
    <property type="project" value="TreeGrafter"/>
</dbReference>
<dbReference type="InterPro" id="IPR001487">
    <property type="entry name" value="Bromodomain"/>
</dbReference>
<sequence>MDPQAKQESSKKKALSKEDAKKALDLLKHLEKQNDAFPFLKPVDYKAAGLDDYPLVIKHPMDLSTVKKKIKSEKYSSLQEIISDINLVWENCKTYNQMGSPIYEQAQSMEARTKKYCGKHGLISEKPQKRAREEPPAIEQEIKIPIENVSFEAKVELAEKVRKSTHDVLAEVVKIVESQCKTAIEELDSDRIQIKVDYLDKATFDKLCGMMSVQRDDDGNPSKKSKLG</sequence>
<evidence type="ECO:0000313" key="4">
    <source>
        <dbReference type="EMBL" id="CAG9323933.1"/>
    </source>
</evidence>
<dbReference type="EMBL" id="CAJZBQ010000035">
    <property type="protein sequence ID" value="CAG9323933.1"/>
    <property type="molecule type" value="Genomic_DNA"/>
</dbReference>